<evidence type="ECO:0000256" key="5">
    <source>
        <dbReference type="ARBA" id="ARBA00023242"/>
    </source>
</evidence>
<comment type="caution">
    <text evidence="6">The sequence shown here is derived from an EMBL/GenBank/DDBJ whole genome shotgun (WGS) entry which is preliminary data.</text>
</comment>
<dbReference type="PANTHER" id="PTHR46481:SF10">
    <property type="entry name" value="ZINC FINGER BED DOMAIN-CONTAINING PROTEIN 39"/>
    <property type="match status" value="1"/>
</dbReference>
<accession>A0ABQ9HTZ2</accession>
<protein>
    <submittedName>
        <fullName evidence="6">Uncharacterized protein</fullName>
    </submittedName>
</protein>
<proteinExistence type="predicted"/>
<dbReference type="InterPro" id="IPR052035">
    <property type="entry name" value="ZnF_BED_domain_contain"/>
</dbReference>
<dbReference type="PANTHER" id="PTHR46481">
    <property type="entry name" value="ZINC FINGER BED DOMAIN-CONTAINING PROTEIN 4"/>
    <property type="match status" value="1"/>
</dbReference>
<evidence type="ECO:0000313" key="7">
    <source>
        <dbReference type="Proteomes" id="UP001159363"/>
    </source>
</evidence>
<sequence>MPLMVTHACEHGFRQLIKDAYLQYTVPSRTTLSRNVVLSLFQPTKQQLKMEISDDMRKNVQSFSLTTDFWNSRANESSVSVTGHYVTNTFQMKSKLLNCSHMIESHTAENIKDTFTIYTASEWKQIDGLVKVLEPIAQATEETSFERYQTLGLVIPLFQGIRCSVKSCFSNKITE</sequence>
<keyword evidence="3" id="KW-0863">Zinc-finger</keyword>
<gene>
    <name evidence="6" type="ORF">PR048_014067</name>
</gene>
<dbReference type="InterPro" id="IPR012337">
    <property type="entry name" value="RNaseH-like_sf"/>
</dbReference>
<keyword evidence="7" id="KW-1185">Reference proteome</keyword>
<keyword evidence="5" id="KW-0539">Nucleus</keyword>
<keyword evidence="2" id="KW-0479">Metal-binding</keyword>
<evidence type="ECO:0000256" key="4">
    <source>
        <dbReference type="ARBA" id="ARBA00022833"/>
    </source>
</evidence>
<dbReference type="EMBL" id="JARBHB010000004">
    <property type="protein sequence ID" value="KAJ8887849.1"/>
    <property type="molecule type" value="Genomic_DNA"/>
</dbReference>
<dbReference type="SUPFAM" id="SSF53098">
    <property type="entry name" value="Ribonuclease H-like"/>
    <property type="match status" value="1"/>
</dbReference>
<name>A0ABQ9HTZ2_9NEOP</name>
<keyword evidence="4" id="KW-0862">Zinc</keyword>
<reference evidence="6 7" key="1">
    <citation type="submission" date="2023-02" db="EMBL/GenBank/DDBJ databases">
        <title>LHISI_Scaffold_Assembly.</title>
        <authorList>
            <person name="Stuart O.P."/>
            <person name="Cleave R."/>
            <person name="Magrath M.J.L."/>
            <person name="Mikheyev A.S."/>
        </authorList>
    </citation>
    <scope>NUCLEOTIDE SEQUENCE [LARGE SCALE GENOMIC DNA]</scope>
    <source>
        <strain evidence="6">Daus_M_001</strain>
        <tissue evidence="6">Leg muscle</tissue>
    </source>
</reference>
<evidence type="ECO:0000256" key="2">
    <source>
        <dbReference type="ARBA" id="ARBA00022723"/>
    </source>
</evidence>
<evidence type="ECO:0000256" key="1">
    <source>
        <dbReference type="ARBA" id="ARBA00004123"/>
    </source>
</evidence>
<comment type="subcellular location">
    <subcellularLocation>
        <location evidence="1">Nucleus</location>
    </subcellularLocation>
</comment>
<organism evidence="6 7">
    <name type="scientific">Dryococelus australis</name>
    <dbReference type="NCBI Taxonomy" id="614101"/>
    <lineage>
        <taxon>Eukaryota</taxon>
        <taxon>Metazoa</taxon>
        <taxon>Ecdysozoa</taxon>
        <taxon>Arthropoda</taxon>
        <taxon>Hexapoda</taxon>
        <taxon>Insecta</taxon>
        <taxon>Pterygota</taxon>
        <taxon>Neoptera</taxon>
        <taxon>Polyneoptera</taxon>
        <taxon>Phasmatodea</taxon>
        <taxon>Verophasmatodea</taxon>
        <taxon>Anareolatae</taxon>
        <taxon>Phasmatidae</taxon>
        <taxon>Eurycanthinae</taxon>
        <taxon>Dryococelus</taxon>
    </lineage>
</organism>
<dbReference type="Proteomes" id="UP001159363">
    <property type="component" value="Chromosome X"/>
</dbReference>
<evidence type="ECO:0000256" key="3">
    <source>
        <dbReference type="ARBA" id="ARBA00022771"/>
    </source>
</evidence>
<evidence type="ECO:0000313" key="6">
    <source>
        <dbReference type="EMBL" id="KAJ8887849.1"/>
    </source>
</evidence>